<organism evidence="8 9">
    <name type="scientific">Leifsonia poae</name>
    <dbReference type="NCBI Taxonomy" id="110933"/>
    <lineage>
        <taxon>Bacteria</taxon>
        <taxon>Bacillati</taxon>
        <taxon>Actinomycetota</taxon>
        <taxon>Actinomycetes</taxon>
        <taxon>Micrococcales</taxon>
        <taxon>Microbacteriaceae</taxon>
        <taxon>Leifsonia</taxon>
    </lineage>
</organism>
<dbReference type="GO" id="GO:0005886">
    <property type="term" value="C:plasma membrane"/>
    <property type="evidence" value="ECO:0007669"/>
    <property type="project" value="UniProtKB-SubCell"/>
</dbReference>
<gene>
    <name evidence="8" type="ORF">GCM10017584_22890</name>
</gene>
<keyword evidence="2" id="KW-0813">Transport</keyword>
<evidence type="ECO:0000256" key="1">
    <source>
        <dbReference type="ARBA" id="ARBA00004202"/>
    </source>
</evidence>
<keyword evidence="4" id="KW-0067">ATP-binding</keyword>
<dbReference type="PROSITE" id="PS00211">
    <property type="entry name" value="ABC_TRANSPORTER_1"/>
    <property type="match status" value="1"/>
</dbReference>
<dbReference type="InterPro" id="IPR027417">
    <property type="entry name" value="P-loop_NTPase"/>
</dbReference>
<dbReference type="Gene3D" id="3.40.50.300">
    <property type="entry name" value="P-loop containing nucleotide triphosphate hydrolases"/>
    <property type="match status" value="1"/>
</dbReference>
<dbReference type="InterPro" id="IPR017871">
    <property type="entry name" value="ABC_transporter-like_CS"/>
</dbReference>
<evidence type="ECO:0000256" key="3">
    <source>
        <dbReference type="ARBA" id="ARBA00022741"/>
    </source>
</evidence>
<evidence type="ECO:0000256" key="4">
    <source>
        <dbReference type="ARBA" id="ARBA00022840"/>
    </source>
</evidence>
<comment type="subcellular location">
    <subcellularLocation>
        <location evidence="1">Cell membrane</location>
        <topology evidence="1">Peripheral membrane protein</topology>
    </subcellularLocation>
</comment>
<keyword evidence="5" id="KW-0046">Antibiotic resistance</keyword>
<sequence>MTSQLPDGPAAGAAVSVRDLRKSYGSLEALRGVSFDIERGETFALLGPNGAGKSSTIEILEGYRDRSGGFASVLGVDPHRGGVEWKARLGIVLQSGAEAADVTVREQVAHFARFYPRPRDVDEVISAVGLTDKAKTRIRNLSGGQRRRLDVALGVVGRPELLFLDEPTTGFDPEARHEFWDLIRGLKREGTTILLTTHYLDEAAQLSDRVAVIARGTLVDIGAVDAIGDASARVPIVRWRDSAGRPRSERSETPGAVVARLIAELGTEPRNLEVIRPSLEDIYLELVRETDTAIDPMTSAAESGSAAEGGGRRSSRHSATEGDRA</sequence>
<reference evidence="8" key="1">
    <citation type="journal article" date="2014" name="Int. J. Syst. Evol. Microbiol.">
        <title>Complete genome sequence of Corynebacterium casei LMG S-19264T (=DSM 44701T), isolated from a smear-ripened cheese.</title>
        <authorList>
            <consortium name="US DOE Joint Genome Institute (JGI-PGF)"/>
            <person name="Walter F."/>
            <person name="Albersmeier A."/>
            <person name="Kalinowski J."/>
            <person name="Ruckert C."/>
        </authorList>
    </citation>
    <scope>NUCLEOTIDE SEQUENCE</scope>
    <source>
        <strain evidence="8">VKM Ac-1401</strain>
    </source>
</reference>
<dbReference type="GO" id="GO:0046677">
    <property type="term" value="P:response to antibiotic"/>
    <property type="evidence" value="ECO:0007669"/>
    <property type="project" value="UniProtKB-KW"/>
</dbReference>
<protein>
    <submittedName>
        <fullName evidence="8">ABC transporter</fullName>
    </submittedName>
</protein>
<evidence type="ECO:0000313" key="8">
    <source>
        <dbReference type="EMBL" id="GLJ76715.1"/>
    </source>
</evidence>
<dbReference type="InterPro" id="IPR003439">
    <property type="entry name" value="ABC_transporter-like_ATP-bd"/>
</dbReference>
<dbReference type="PANTHER" id="PTHR42711:SF17">
    <property type="entry name" value="ABC TRANSPORTER ATP-BINDING PROTEIN"/>
    <property type="match status" value="1"/>
</dbReference>
<feature type="region of interest" description="Disordered" evidence="6">
    <location>
        <begin position="294"/>
        <end position="325"/>
    </location>
</feature>
<dbReference type="SMART" id="SM00382">
    <property type="entry name" value="AAA"/>
    <property type="match status" value="1"/>
</dbReference>
<dbReference type="PROSITE" id="PS50893">
    <property type="entry name" value="ABC_TRANSPORTER_2"/>
    <property type="match status" value="1"/>
</dbReference>
<dbReference type="EMBL" id="BSEN01000010">
    <property type="protein sequence ID" value="GLJ76715.1"/>
    <property type="molecule type" value="Genomic_DNA"/>
</dbReference>
<dbReference type="InterPro" id="IPR050763">
    <property type="entry name" value="ABC_transporter_ATP-binding"/>
</dbReference>
<dbReference type="Pfam" id="PF00005">
    <property type="entry name" value="ABC_tran"/>
    <property type="match status" value="1"/>
</dbReference>
<reference evidence="8" key="2">
    <citation type="submission" date="2023-01" db="EMBL/GenBank/DDBJ databases">
        <authorList>
            <person name="Sun Q."/>
            <person name="Evtushenko L."/>
        </authorList>
    </citation>
    <scope>NUCLEOTIDE SEQUENCE</scope>
    <source>
        <strain evidence="8">VKM Ac-1401</strain>
    </source>
</reference>
<dbReference type="InterPro" id="IPR003593">
    <property type="entry name" value="AAA+_ATPase"/>
</dbReference>
<evidence type="ECO:0000313" key="9">
    <source>
        <dbReference type="Proteomes" id="UP001142372"/>
    </source>
</evidence>
<accession>A0A9W6HA42</accession>
<evidence type="ECO:0000259" key="7">
    <source>
        <dbReference type="PROSITE" id="PS50893"/>
    </source>
</evidence>
<dbReference type="Proteomes" id="UP001142372">
    <property type="component" value="Unassembled WGS sequence"/>
</dbReference>
<keyword evidence="3" id="KW-0547">Nucleotide-binding</keyword>
<dbReference type="RefSeq" id="WP_271177368.1">
    <property type="nucleotide sequence ID" value="NZ_BAAAJO010000008.1"/>
</dbReference>
<evidence type="ECO:0000256" key="6">
    <source>
        <dbReference type="SAM" id="MobiDB-lite"/>
    </source>
</evidence>
<evidence type="ECO:0000256" key="5">
    <source>
        <dbReference type="ARBA" id="ARBA00023251"/>
    </source>
</evidence>
<evidence type="ECO:0000256" key="2">
    <source>
        <dbReference type="ARBA" id="ARBA00022448"/>
    </source>
</evidence>
<dbReference type="PANTHER" id="PTHR42711">
    <property type="entry name" value="ABC TRANSPORTER ATP-BINDING PROTEIN"/>
    <property type="match status" value="1"/>
</dbReference>
<dbReference type="GO" id="GO:0016887">
    <property type="term" value="F:ATP hydrolysis activity"/>
    <property type="evidence" value="ECO:0007669"/>
    <property type="project" value="InterPro"/>
</dbReference>
<comment type="caution">
    <text evidence="8">The sequence shown here is derived from an EMBL/GenBank/DDBJ whole genome shotgun (WGS) entry which is preliminary data.</text>
</comment>
<dbReference type="CDD" id="cd03230">
    <property type="entry name" value="ABC_DR_subfamily_A"/>
    <property type="match status" value="1"/>
</dbReference>
<name>A0A9W6HA42_9MICO</name>
<feature type="domain" description="ABC transporter" evidence="7">
    <location>
        <begin position="15"/>
        <end position="240"/>
    </location>
</feature>
<dbReference type="SUPFAM" id="SSF52540">
    <property type="entry name" value="P-loop containing nucleoside triphosphate hydrolases"/>
    <property type="match status" value="1"/>
</dbReference>
<dbReference type="AlphaFoldDB" id="A0A9W6HA42"/>
<keyword evidence="9" id="KW-1185">Reference proteome</keyword>
<dbReference type="GO" id="GO:0005524">
    <property type="term" value="F:ATP binding"/>
    <property type="evidence" value="ECO:0007669"/>
    <property type="project" value="UniProtKB-KW"/>
</dbReference>
<proteinExistence type="predicted"/>